<keyword evidence="6 14" id="KW-0808">Transferase</keyword>
<evidence type="ECO:0000256" key="15">
    <source>
        <dbReference type="SAM" id="MobiDB-lite"/>
    </source>
</evidence>
<evidence type="ECO:0000256" key="11">
    <source>
        <dbReference type="ARBA" id="ARBA00044743"/>
    </source>
</evidence>
<feature type="transmembrane region" description="Helical" evidence="14">
    <location>
        <begin position="457"/>
        <end position="476"/>
    </location>
</feature>
<dbReference type="PANTHER" id="PTHR12646:SF0">
    <property type="entry name" value="DOL-P-MAN:MAN(5)GLCNAC(2)-PP-DOL ALPHA-1,3-MANNOSYLTRANSFERASE"/>
    <property type="match status" value="1"/>
</dbReference>
<evidence type="ECO:0000256" key="12">
    <source>
        <dbReference type="ARBA" id="ARBA00049506"/>
    </source>
</evidence>
<dbReference type="Proteomes" id="UP000053890">
    <property type="component" value="Unassembled WGS sequence"/>
</dbReference>
<dbReference type="RefSeq" id="XP_018268935.1">
    <property type="nucleotide sequence ID" value="XM_018417910.1"/>
</dbReference>
<evidence type="ECO:0000256" key="8">
    <source>
        <dbReference type="ARBA" id="ARBA00022824"/>
    </source>
</evidence>
<feature type="compositionally biased region" description="Low complexity" evidence="15">
    <location>
        <begin position="27"/>
        <end position="37"/>
    </location>
</feature>
<proteinExistence type="inferred from homology"/>
<dbReference type="GO" id="GO:0052925">
    <property type="term" value="F:dol-P-Man:Man(5)GlcNAc(2)-PP-Dol alpha-1,3-mannosyltransferase activity"/>
    <property type="evidence" value="ECO:0007669"/>
    <property type="project" value="UniProtKB-EC"/>
</dbReference>
<comment type="catalytic activity">
    <reaction evidence="12 14">
        <text>an alpha-D-Man-(1-&gt;2)-alpha-D-Man-(1-&gt;2)-alpha-D-Man-(1-&gt;3)-[alpha-D-Man-(1-&gt;6)]-beta-D-Man-(1-&gt;4)-beta-D-GlcNAc-(1-&gt;4)-alpha-D-GlcNAc-diphospho-di-trans,poly-cis-dolichol + a di-trans,poly-cis-dolichyl beta-D-mannosyl phosphate = an alpha-D-Man-(1-&gt;2)-alpha-D-Man-(1-&gt;2)-alpha-D-Man-(1-&gt;3)-[alpha-D-Man-(1-&gt;3)-alpha-D-Man-(1-&gt;6)]-beta-D-Man-(1-&gt;4)-beta-D-GlcNAc-(1-&gt;4)-alpha-D-GlcNAc-diphospho-di-trans,poly-cis-dolichol + a di-trans,poly-cis-dolichyl phosphate + H(+)</text>
        <dbReference type="Rhea" id="RHEA:29527"/>
        <dbReference type="Rhea" id="RHEA-COMP:19498"/>
        <dbReference type="Rhea" id="RHEA-COMP:19501"/>
        <dbReference type="Rhea" id="RHEA-COMP:19516"/>
        <dbReference type="Rhea" id="RHEA-COMP:19517"/>
        <dbReference type="ChEBI" id="CHEBI:15378"/>
        <dbReference type="ChEBI" id="CHEBI:57683"/>
        <dbReference type="ChEBI" id="CHEBI:58211"/>
        <dbReference type="ChEBI" id="CHEBI:132515"/>
        <dbReference type="ChEBI" id="CHEBI:132516"/>
        <dbReference type="EC" id="2.4.1.258"/>
    </reaction>
    <physiologicalReaction direction="left-to-right" evidence="12 14">
        <dbReference type="Rhea" id="RHEA:29528"/>
    </physiologicalReaction>
</comment>
<feature type="transmembrane region" description="Helical" evidence="14">
    <location>
        <begin position="165"/>
        <end position="183"/>
    </location>
</feature>
<feature type="transmembrane region" description="Helical" evidence="14">
    <location>
        <begin position="417"/>
        <end position="437"/>
    </location>
</feature>
<keyword evidence="8 14" id="KW-0256">Endoplasmic reticulum</keyword>
<feature type="region of interest" description="Disordered" evidence="15">
    <location>
        <begin position="486"/>
        <end position="519"/>
    </location>
</feature>
<comment type="subcellular location">
    <subcellularLocation>
        <location evidence="1 14">Endoplasmic reticulum membrane</location>
        <topology evidence="1 14">Multi-pass membrane protein</topology>
    </subcellularLocation>
</comment>
<dbReference type="GO" id="GO:0005789">
    <property type="term" value="C:endoplasmic reticulum membrane"/>
    <property type="evidence" value="ECO:0007669"/>
    <property type="project" value="UniProtKB-SubCell"/>
</dbReference>
<organism evidence="16 17">
    <name type="scientific">Rhodotorula graminis (strain WP1)</name>
    <dbReference type="NCBI Taxonomy" id="578459"/>
    <lineage>
        <taxon>Eukaryota</taxon>
        <taxon>Fungi</taxon>
        <taxon>Dikarya</taxon>
        <taxon>Basidiomycota</taxon>
        <taxon>Pucciniomycotina</taxon>
        <taxon>Microbotryomycetes</taxon>
        <taxon>Sporidiobolales</taxon>
        <taxon>Sporidiobolaceae</taxon>
        <taxon>Rhodotorula</taxon>
    </lineage>
</organism>
<dbReference type="OMA" id="DWETYMI"/>
<reference evidence="16 17" key="1">
    <citation type="journal article" date="2015" name="Front. Microbiol.">
        <title>Genome sequence of the plant growth promoting endophytic yeast Rhodotorula graminis WP1.</title>
        <authorList>
            <person name="Firrincieli A."/>
            <person name="Otillar R."/>
            <person name="Salamov A."/>
            <person name="Schmutz J."/>
            <person name="Khan Z."/>
            <person name="Redman R.S."/>
            <person name="Fleck N.D."/>
            <person name="Lindquist E."/>
            <person name="Grigoriev I.V."/>
            <person name="Doty S.L."/>
        </authorList>
    </citation>
    <scope>NUCLEOTIDE SEQUENCE [LARGE SCALE GENOMIC DNA]</scope>
    <source>
        <strain evidence="16 17">WP1</strain>
    </source>
</reference>
<dbReference type="GeneID" id="28978358"/>
<evidence type="ECO:0000256" key="14">
    <source>
        <dbReference type="RuleBase" id="RU364047"/>
    </source>
</evidence>
<evidence type="ECO:0000256" key="3">
    <source>
        <dbReference type="ARBA" id="ARBA00011964"/>
    </source>
</evidence>
<evidence type="ECO:0000256" key="1">
    <source>
        <dbReference type="ARBA" id="ARBA00004477"/>
    </source>
</evidence>
<feature type="transmembrane region" description="Helical" evidence="14">
    <location>
        <begin position="203"/>
        <end position="230"/>
    </location>
</feature>
<keyword evidence="17" id="KW-1185">Reference proteome</keyword>
<gene>
    <name evidence="16" type="ORF">RHOBADRAFT_55555</name>
</gene>
<dbReference type="STRING" id="578459.A0A0P9GZN4"/>
<evidence type="ECO:0000256" key="4">
    <source>
        <dbReference type="ARBA" id="ARBA00015561"/>
    </source>
</evidence>
<evidence type="ECO:0000256" key="6">
    <source>
        <dbReference type="ARBA" id="ARBA00022679"/>
    </source>
</evidence>
<feature type="transmembrane region" description="Helical" evidence="14">
    <location>
        <begin position="251"/>
        <end position="276"/>
    </location>
</feature>
<evidence type="ECO:0000256" key="2">
    <source>
        <dbReference type="ARBA" id="ARBA00004922"/>
    </source>
</evidence>
<sequence length="519" mass="56861">MYGVPLPTPRASSPPPARSPPRPPRQPTSTPATASSRITELDDGPSPLPTPPKARAPAEPSLLDYLLDHPLALWTDHNRCFDLVATLLLVWEAVLGYGIVGYVNYTEIDFSTYLQQSQAFLAGARDYNLIKGDSGPAYYPALHVYVYSALSWLTNGGNELKRAQWAFAGVYLATLAVVFFGIYRRNERIPPYALVLLTLSKRLHSIYLLRMFNDAVVMLLVYSAIALYMVPAGGTGKGERRGVEMRWMLGTVLLSCALSIKMSALLFLPALFYLAFVHLSPLAALQHLVLLVLPLVLFSSPFLTTREHALTYGAQAFDFARAFDWRYTLNWRFLGEDAFDNPRWGTVLLGAHAAGLVLWAEKWAAEDGGVAVLLRRAARFPGRKPSPAGLSSSRIATVFFLSNLTGVLCARSLHPQFYAWFAWSLPWLVCGGGGGVGAVEGGQGLALLVAIEYGMSVWPSTVNSSLGLVLAMLVLLMRSYYAELPPASPPSSTAKDARGREAQWVVPPRWADTVGDKRE</sequence>
<comment type="similarity">
    <text evidence="13">Belongs to the glycosyltransferase ALG3 family.</text>
</comment>
<keyword evidence="9 14" id="KW-1133">Transmembrane helix</keyword>
<evidence type="ECO:0000313" key="17">
    <source>
        <dbReference type="Proteomes" id="UP000053890"/>
    </source>
</evidence>
<comment type="pathway">
    <text evidence="2 14">Protein modification; protein glycosylation.</text>
</comment>
<feature type="region of interest" description="Disordered" evidence="15">
    <location>
        <begin position="1"/>
        <end position="55"/>
    </location>
</feature>
<name>A0A0P9GZN4_RHOGW</name>
<dbReference type="PANTHER" id="PTHR12646">
    <property type="entry name" value="NOT56 - RELATED"/>
    <property type="match status" value="1"/>
</dbReference>
<dbReference type="UniPathway" id="UPA00378"/>
<evidence type="ECO:0000313" key="16">
    <source>
        <dbReference type="EMBL" id="KPV72886.1"/>
    </source>
</evidence>
<keyword evidence="5 14" id="KW-0328">Glycosyltransferase</keyword>
<evidence type="ECO:0000256" key="7">
    <source>
        <dbReference type="ARBA" id="ARBA00022692"/>
    </source>
</evidence>
<dbReference type="Pfam" id="PF05208">
    <property type="entry name" value="ALG3"/>
    <property type="match status" value="1"/>
</dbReference>
<keyword evidence="10 14" id="KW-0472">Membrane</keyword>
<dbReference type="OrthoDB" id="20028at2759"/>
<protein>
    <recommendedName>
        <fullName evidence="4 14">Dol-P-Man:Man(5)GlcNAc(2)-PP-Dol alpha-1,3-mannosyltransferase</fullName>
        <ecNumber evidence="3 14">2.4.1.258</ecNumber>
    </recommendedName>
    <alternativeName>
        <fullName evidence="14">Dol-P-Man-dependent alpha(1-3)-mannosyltransferase</fullName>
    </alternativeName>
</protein>
<feature type="transmembrane region" description="Helical" evidence="14">
    <location>
        <begin position="282"/>
        <end position="303"/>
    </location>
</feature>
<dbReference type="EC" id="2.4.1.258" evidence="3 14"/>
<evidence type="ECO:0000256" key="9">
    <source>
        <dbReference type="ARBA" id="ARBA00022989"/>
    </source>
</evidence>
<evidence type="ECO:0000256" key="13">
    <source>
        <dbReference type="ARBA" id="ARBA00093457"/>
    </source>
</evidence>
<feature type="transmembrane region" description="Helical" evidence="14">
    <location>
        <begin position="83"/>
        <end position="105"/>
    </location>
</feature>
<keyword evidence="7 14" id="KW-0812">Transmembrane</keyword>
<comment type="function">
    <text evidence="11 14">Dol-P-Man:Man(5)GlcNAc(2)-PP-Dol alpha-1,3-mannosyltransferase that operates in the biosynthetic pathway of dolichol-linked oligosaccharides, the glycan precursors employed in protein asparagine (N)-glycosylation. The assembly of dolichol-linked oligosaccharides begins on the cytosolic side of the endoplasmic reticulum membrane and finishes in its lumen. The sequential addition of sugars to dolichol pyrophosphate produces dolichol-linked oligosaccharides containing fourteen sugars, including two GlcNAcs, nine mannoses and three glucoses. Once assembled, the oligosaccharide is transferred from the lipid to nascent proteins by oligosaccharyltransferases. In the lumen of the endoplasmic reticulum, adds the first dolichyl beta-D-mannosyl phosphate derived mannose in an alpha-1,3 linkage to Man(5)GlcNAc(2)-PP-dolichol to produce Man(6)GlcNAc(2)-PP-dolichol.</text>
</comment>
<evidence type="ECO:0000256" key="10">
    <source>
        <dbReference type="ARBA" id="ARBA00023136"/>
    </source>
</evidence>
<dbReference type="EMBL" id="KQ474085">
    <property type="protein sequence ID" value="KPV72886.1"/>
    <property type="molecule type" value="Genomic_DNA"/>
</dbReference>
<feature type="compositionally biased region" description="Pro residues" evidence="15">
    <location>
        <begin position="1"/>
        <end position="26"/>
    </location>
</feature>
<evidence type="ECO:0000256" key="5">
    <source>
        <dbReference type="ARBA" id="ARBA00022676"/>
    </source>
</evidence>
<dbReference type="InterPro" id="IPR007873">
    <property type="entry name" value="Glycosyltransferase_ALG3"/>
</dbReference>
<accession>A0A0P9GZN4</accession>
<dbReference type="AlphaFoldDB" id="A0A0P9GZN4"/>